<dbReference type="EC" id="5.3.1.24" evidence="3 9"/>
<dbReference type="CDD" id="cd00405">
    <property type="entry name" value="PRAI"/>
    <property type="match status" value="1"/>
</dbReference>
<dbReference type="GO" id="GO:0004640">
    <property type="term" value="F:phosphoribosylanthranilate isomerase activity"/>
    <property type="evidence" value="ECO:0007669"/>
    <property type="project" value="UniProtKB-UniRule"/>
</dbReference>
<dbReference type="EMBL" id="BMYV01000002">
    <property type="protein sequence ID" value="GGX72590.1"/>
    <property type="molecule type" value="Genomic_DNA"/>
</dbReference>
<dbReference type="RefSeq" id="WP_189586184.1">
    <property type="nucleotide sequence ID" value="NZ_BMYV01000002.1"/>
</dbReference>
<name>A0A918NH31_9PROT</name>
<evidence type="ECO:0000256" key="3">
    <source>
        <dbReference type="ARBA" id="ARBA00012572"/>
    </source>
</evidence>
<comment type="catalytic activity">
    <reaction evidence="1 9">
        <text>N-(5-phospho-beta-D-ribosyl)anthranilate = 1-(2-carboxyphenylamino)-1-deoxy-D-ribulose 5-phosphate</text>
        <dbReference type="Rhea" id="RHEA:21540"/>
        <dbReference type="ChEBI" id="CHEBI:18277"/>
        <dbReference type="ChEBI" id="CHEBI:58613"/>
        <dbReference type="EC" id="5.3.1.24"/>
    </reaction>
</comment>
<dbReference type="PANTHER" id="PTHR42894:SF1">
    <property type="entry name" value="N-(5'-PHOSPHORIBOSYL)ANTHRANILATE ISOMERASE"/>
    <property type="match status" value="1"/>
</dbReference>
<evidence type="ECO:0000259" key="10">
    <source>
        <dbReference type="Pfam" id="PF00697"/>
    </source>
</evidence>
<dbReference type="InterPro" id="IPR011060">
    <property type="entry name" value="RibuloseP-bd_barrel"/>
</dbReference>
<evidence type="ECO:0000313" key="12">
    <source>
        <dbReference type="Proteomes" id="UP000600865"/>
    </source>
</evidence>
<comment type="pathway">
    <text evidence="2 9">Amino-acid biosynthesis; L-tryptophan biosynthesis; L-tryptophan from chorismate: step 3/5.</text>
</comment>
<dbReference type="InterPro" id="IPR044643">
    <property type="entry name" value="TrpF_fam"/>
</dbReference>
<evidence type="ECO:0000256" key="8">
    <source>
        <dbReference type="ARBA" id="ARBA00023235"/>
    </source>
</evidence>
<keyword evidence="8 9" id="KW-0413">Isomerase</keyword>
<evidence type="ECO:0000313" key="11">
    <source>
        <dbReference type="EMBL" id="GGX72590.1"/>
    </source>
</evidence>
<gene>
    <name evidence="9 11" type="primary">trpF</name>
    <name evidence="11" type="ORF">GCM10011309_23690</name>
</gene>
<evidence type="ECO:0000256" key="4">
    <source>
        <dbReference type="ARBA" id="ARBA00022272"/>
    </source>
</evidence>
<dbReference type="Pfam" id="PF00697">
    <property type="entry name" value="PRAI"/>
    <property type="match status" value="1"/>
</dbReference>
<organism evidence="11 12">
    <name type="scientific">Litorimonas cladophorae</name>
    <dbReference type="NCBI Taxonomy" id="1220491"/>
    <lineage>
        <taxon>Bacteria</taxon>
        <taxon>Pseudomonadati</taxon>
        <taxon>Pseudomonadota</taxon>
        <taxon>Alphaproteobacteria</taxon>
        <taxon>Maricaulales</taxon>
        <taxon>Robiginitomaculaceae</taxon>
    </lineage>
</organism>
<evidence type="ECO:0000256" key="5">
    <source>
        <dbReference type="ARBA" id="ARBA00022605"/>
    </source>
</evidence>
<dbReference type="Proteomes" id="UP000600865">
    <property type="component" value="Unassembled WGS sequence"/>
</dbReference>
<protein>
    <recommendedName>
        <fullName evidence="4 9">N-(5'-phosphoribosyl)anthranilate isomerase</fullName>
        <shortName evidence="9">PRAI</shortName>
        <ecNumber evidence="3 9">5.3.1.24</ecNumber>
    </recommendedName>
</protein>
<dbReference type="AlphaFoldDB" id="A0A918NH31"/>
<evidence type="ECO:0000256" key="6">
    <source>
        <dbReference type="ARBA" id="ARBA00022822"/>
    </source>
</evidence>
<dbReference type="NCBIfam" id="NF002295">
    <property type="entry name" value="PRK01222.1-1"/>
    <property type="match status" value="1"/>
</dbReference>
<dbReference type="SUPFAM" id="SSF51366">
    <property type="entry name" value="Ribulose-phoshate binding barrel"/>
    <property type="match status" value="1"/>
</dbReference>
<evidence type="ECO:0000256" key="1">
    <source>
        <dbReference type="ARBA" id="ARBA00001164"/>
    </source>
</evidence>
<dbReference type="InterPro" id="IPR001240">
    <property type="entry name" value="PRAI_dom"/>
</dbReference>
<proteinExistence type="inferred from homology"/>
<dbReference type="Gene3D" id="3.20.20.70">
    <property type="entry name" value="Aldolase class I"/>
    <property type="match status" value="1"/>
</dbReference>
<comment type="caution">
    <text evidence="11">The sequence shown here is derived from an EMBL/GenBank/DDBJ whole genome shotgun (WGS) entry which is preliminary data.</text>
</comment>
<dbReference type="InterPro" id="IPR013785">
    <property type="entry name" value="Aldolase_TIM"/>
</dbReference>
<evidence type="ECO:0000256" key="2">
    <source>
        <dbReference type="ARBA" id="ARBA00004664"/>
    </source>
</evidence>
<keyword evidence="12" id="KW-1185">Reference proteome</keyword>
<reference evidence="11 12" key="1">
    <citation type="journal article" date="2014" name="Int. J. Syst. Evol. Microbiol.">
        <title>Complete genome sequence of Corynebacterium casei LMG S-19264T (=DSM 44701T), isolated from a smear-ripened cheese.</title>
        <authorList>
            <consortium name="US DOE Joint Genome Institute (JGI-PGF)"/>
            <person name="Walter F."/>
            <person name="Albersmeier A."/>
            <person name="Kalinowski J."/>
            <person name="Ruckert C."/>
        </authorList>
    </citation>
    <scope>NUCLEOTIDE SEQUENCE [LARGE SCALE GENOMIC DNA]</scope>
    <source>
        <strain evidence="11 12">KCTC 23968</strain>
    </source>
</reference>
<dbReference type="PANTHER" id="PTHR42894">
    <property type="entry name" value="N-(5'-PHOSPHORIBOSYL)ANTHRANILATE ISOMERASE"/>
    <property type="match status" value="1"/>
</dbReference>
<sequence>MNTLVKICGLTRKDDVSCALDNGAAFLGFIIECPSKRRLSVAQAAAIAPATLAAQRVAVTVNPDDALLARIMDEMTPDYIQLHGDETPARTAEIARNFKVKIIKAVGIASDDDMKDAEAYAGVADFILYDAKPPKGEKVRGGHGIAIDWNVIARAPTPKTFAVAGGLNPENVAEAMTATRAPIVDVSSGVELSAGVKDAQKITAFMDAVRNG</sequence>
<evidence type="ECO:0000256" key="9">
    <source>
        <dbReference type="HAMAP-Rule" id="MF_00135"/>
    </source>
</evidence>
<comment type="similarity">
    <text evidence="9">Belongs to the TrpF family.</text>
</comment>
<evidence type="ECO:0000256" key="7">
    <source>
        <dbReference type="ARBA" id="ARBA00023141"/>
    </source>
</evidence>
<dbReference type="HAMAP" id="MF_00135">
    <property type="entry name" value="PRAI"/>
    <property type="match status" value="1"/>
</dbReference>
<feature type="domain" description="N-(5'phosphoribosyl) anthranilate isomerase (PRAI)" evidence="10">
    <location>
        <begin position="5"/>
        <end position="207"/>
    </location>
</feature>
<keyword evidence="7 9" id="KW-0057">Aromatic amino acid biosynthesis</keyword>
<keyword evidence="5 9" id="KW-0028">Amino-acid biosynthesis</keyword>
<accession>A0A918NH31</accession>
<keyword evidence="6 9" id="KW-0822">Tryptophan biosynthesis</keyword>
<dbReference type="GO" id="GO:0000162">
    <property type="term" value="P:L-tryptophan biosynthetic process"/>
    <property type="evidence" value="ECO:0007669"/>
    <property type="project" value="UniProtKB-UniRule"/>
</dbReference>